<protein>
    <recommendedName>
        <fullName evidence="3">Flagellar basal body-associated protein FliL</fullName>
    </recommendedName>
</protein>
<organism evidence="1 2">
    <name type="scientific">Hyphomicrobium denitrificans (strain ATCC 51888 / DSM 1869 / NCIMB 11706 / TK 0415)</name>
    <dbReference type="NCBI Taxonomy" id="582899"/>
    <lineage>
        <taxon>Bacteria</taxon>
        <taxon>Pseudomonadati</taxon>
        <taxon>Pseudomonadota</taxon>
        <taxon>Alphaproteobacteria</taxon>
        <taxon>Hyphomicrobiales</taxon>
        <taxon>Hyphomicrobiaceae</taxon>
        <taxon>Hyphomicrobium</taxon>
    </lineage>
</organism>
<dbReference type="HOGENOM" id="CLU_122346_1_0_5"/>
<dbReference type="STRING" id="582899.Hden_3061"/>
<dbReference type="Proteomes" id="UP000002033">
    <property type="component" value="Chromosome"/>
</dbReference>
<evidence type="ECO:0008006" key="3">
    <source>
        <dbReference type="Google" id="ProtNLM"/>
    </source>
</evidence>
<keyword evidence="2" id="KW-1185">Reference proteome</keyword>
<dbReference type="AlphaFoldDB" id="D8JVX7"/>
<gene>
    <name evidence="1" type="ordered locus">Hden_3061</name>
</gene>
<dbReference type="EMBL" id="CP002083">
    <property type="protein sequence ID" value="ADJ24856.1"/>
    <property type="molecule type" value="Genomic_DNA"/>
</dbReference>
<reference evidence="2" key="1">
    <citation type="journal article" date="2011" name="J. Bacteriol.">
        <title>Genome sequences of eight morphologically diverse alphaproteobacteria.</title>
        <authorList>
            <consortium name="US DOE Joint Genome Institute"/>
            <person name="Brown P.J."/>
            <person name="Kysela D.T."/>
            <person name="Buechlein A."/>
            <person name="Hemmerich C."/>
            <person name="Brun Y.V."/>
        </authorList>
    </citation>
    <scope>NUCLEOTIDE SEQUENCE [LARGE SCALE GENOMIC DNA]</scope>
    <source>
        <strain evidence="2">ATCC 51888 / DSM 1869 / NCIB 11706 / TK 0415</strain>
    </source>
</reference>
<name>D8JVX7_HYPDA</name>
<dbReference type="KEGG" id="hdn:Hden_3061"/>
<evidence type="ECO:0000313" key="2">
    <source>
        <dbReference type="Proteomes" id="UP000002033"/>
    </source>
</evidence>
<proteinExistence type="predicted"/>
<evidence type="ECO:0000313" key="1">
    <source>
        <dbReference type="EMBL" id="ADJ24856.1"/>
    </source>
</evidence>
<accession>D8JVX7</accession>
<sequence precursor="true">MIRMILLAFVACLSTVGGVYGAVTWKSSMSAEPNKSENHKLQILKTPMVSVPILSDGQVLGYVVTRLQFTADSDLLKESSVQPEAFVADEAFRLIYETAPKDLKVGRKNAIKELSENIASGTNERLGRNVVKDVMIDSWTYLSKQDMMKNHERAP</sequence>
<dbReference type="eggNOG" id="ENOG5032TD2">
    <property type="taxonomic scope" value="Bacteria"/>
</dbReference>